<feature type="transmembrane region" description="Helical" evidence="9">
    <location>
        <begin position="264"/>
        <end position="283"/>
    </location>
</feature>
<keyword evidence="4 9" id="KW-0812">Transmembrane</keyword>
<feature type="transmembrane region" description="Helical" evidence="9">
    <location>
        <begin position="227"/>
        <end position="244"/>
    </location>
</feature>
<evidence type="ECO:0000313" key="11">
    <source>
        <dbReference type="Proteomes" id="UP001303473"/>
    </source>
</evidence>
<reference evidence="11" key="1">
    <citation type="journal article" date="2023" name="Mol. Phylogenet. Evol.">
        <title>Genome-scale phylogeny and comparative genomics of the fungal order Sordariales.</title>
        <authorList>
            <person name="Hensen N."/>
            <person name="Bonometti L."/>
            <person name="Westerberg I."/>
            <person name="Brannstrom I.O."/>
            <person name="Guillou S."/>
            <person name="Cros-Aarteil S."/>
            <person name="Calhoun S."/>
            <person name="Haridas S."/>
            <person name="Kuo A."/>
            <person name="Mondo S."/>
            <person name="Pangilinan J."/>
            <person name="Riley R."/>
            <person name="LaButti K."/>
            <person name="Andreopoulos B."/>
            <person name="Lipzen A."/>
            <person name="Chen C."/>
            <person name="Yan M."/>
            <person name="Daum C."/>
            <person name="Ng V."/>
            <person name="Clum A."/>
            <person name="Steindorff A."/>
            <person name="Ohm R.A."/>
            <person name="Martin F."/>
            <person name="Silar P."/>
            <person name="Natvig D.O."/>
            <person name="Lalanne C."/>
            <person name="Gautier V."/>
            <person name="Ament-Velasquez S.L."/>
            <person name="Kruys A."/>
            <person name="Hutchinson M.I."/>
            <person name="Powell A.J."/>
            <person name="Barry K."/>
            <person name="Miller A.N."/>
            <person name="Grigoriev I.V."/>
            <person name="Debuchy R."/>
            <person name="Gladieux P."/>
            <person name="Hiltunen Thoren M."/>
            <person name="Johannesson H."/>
        </authorList>
    </citation>
    <scope>NUCLEOTIDE SEQUENCE [LARGE SCALE GENOMIC DNA]</scope>
    <source>
        <strain evidence="11">CBS 340.73</strain>
    </source>
</reference>
<dbReference type="EMBL" id="MU853897">
    <property type="protein sequence ID" value="KAK3936011.1"/>
    <property type="molecule type" value="Genomic_DNA"/>
</dbReference>
<dbReference type="PANTHER" id="PTHR31806">
    <property type="entry name" value="PURINE-CYTOSINE PERMEASE FCY2-RELATED"/>
    <property type="match status" value="1"/>
</dbReference>
<evidence type="ECO:0000313" key="10">
    <source>
        <dbReference type="EMBL" id="KAK3936011.1"/>
    </source>
</evidence>
<evidence type="ECO:0000256" key="7">
    <source>
        <dbReference type="PIRNR" id="PIRNR002744"/>
    </source>
</evidence>
<feature type="transmembrane region" description="Helical" evidence="9">
    <location>
        <begin position="92"/>
        <end position="110"/>
    </location>
</feature>
<keyword evidence="5 9" id="KW-1133">Transmembrane helix</keyword>
<feature type="compositionally biased region" description="Basic and acidic residues" evidence="8">
    <location>
        <begin position="1"/>
        <end position="10"/>
    </location>
</feature>
<evidence type="ECO:0000256" key="5">
    <source>
        <dbReference type="ARBA" id="ARBA00022989"/>
    </source>
</evidence>
<comment type="subcellular location">
    <subcellularLocation>
        <location evidence="1">Membrane</location>
        <topology evidence="1">Multi-pass membrane protein</topology>
    </subcellularLocation>
</comment>
<feature type="region of interest" description="Disordered" evidence="8">
    <location>
        <begin position="1"/>
        <end position="21"/>
    </location>
</feature>
<sequence length="526" mass="56377">MLSHDSERRPPVSSNQTRTGHVLLDDLEARRSGTETVKKTATGLVDELSEVEASKGWFAAFVKCSSGAGTEERGIERVKEENRAKQSVMDGFTMWASANLTPVTLAAGTLGPGFGLGFWDTFAVIVVVNFFIAAVVGYFGCFGPATGLRMLSVARFTFGVWGTRALLVLSTCGVMGWASVNSIAGALILTELSDGRCPLWAGNLIIGVCTAIISFFGYFAIHWFERICWVPMVVVFIFLAAYGSEHFDAAALPAQPGPSQAAGVMSFIAVTFGFIAGWASMAADYHVRMPVNTNKFKLTASIWAGNFIGIVIPELLGAALMTAVAKDPGFADAFRDHGIGGLMGQTLQPLGGFGKFLLALAALSIIGCNLANNYSLAFEFQNFHPLLLKVPRPVYSVLGSAAIIAIAIAAENSFVEVLISFLSVTSYYTTPFICCVLVDFLYFRKGKYPLESWNDTNKLPYGIAGFAAIALAFVGAVLSMNQTWLVGVIARASGPAGAELGWIFSGIFSVLAYVPLRHLELRYTGR</sequence>
<dbReference type="InterPro" id="IPR001248">
    <property type="entry name" value="Pur-cyt_permease"/>
</dbReference>
<feature type="transmembrane region" description="Helical" evidence="9">
    <location>
        <begin position="459"/>
        <end position="480"/>
    </location>
</feature>
<keyword evidence="11" id="KW-1185">Reference proteome</keyword>
<feature type="transmembrane region" description="Helical" evidence="9">
    <location>
        <begin position="200"/>
        <end position="220"/>
    </location>
</feature>
<feature type="transmembrane region" description="Helical" evidence="9">
    <location>
        <begin position="352"/>
        <end position="372"/>
    </location>
</feature>
<feature type="transmembrane region" description="Helical" evidence="9">
    <location>
        <begin position="417"/>
        <end position="438"/>
    </location>
</feature>
<evidence type="ECO:0000256" key="9">
    <source>
        <dbReference type="SAM" id="Phobius"/>
    </source>
</evidence>
<dbReference type="GO" id="GO:0005886">
    <property type="term" value="C:plasma membrane"/>
    <property type="evidence" value="ECO:0007669"/>
    <property type="project" value="TreeGrafter"/>
</dbReference>
<feature type="transmembrane region" description="Helical" evidence="9">
    <location>
        <begin position="393"/>
        <end position="411"/>
    </location>
</feature>
<dbReference type="Gene3D" id="1.10.4160.10">
    <property type="entry name" value="Hydantoin permease"/>
    <property type="match status" value="1"/>
</dbReference>
<dbReference type="InterPro" id="IPR026030">
    <property type="entry name" value="Pur-cyt_permease_Fcy2/21/22"/>
</dbReference>
<keyword evidence="6 7" id="KW-0472">Membrane</keyword>
<gene>
    <name evidence="10" type="ORF">QBC46DRAFT_412479</name>
</gene>
<dbReference type="Pfam" id="PF02133">
    <property type="entry name" value="Transp_cyt_pur"/>
    <property type="match status" value="1"/>
</dbReference>
<evidence type="ECO:0000256" key="6">
    <source>
        <dbReference type="ARBA" id="ARBA00023136"/>
    </source>
</evidence>
<keyword evidence="3 7" id="KW-0813">Transport</keyword>
<organism evidence="10 11">
    <name type="scientific">Diplogelasinospora grovesii</name>
    <dbReference type="NCBI Taxonomy" id="303347"/>
    <lineage>
        <taxon>Eukaryota</taxon>
        <taxon>Fungi</taxon>
        <taxon>Dikarya</taxon>
        <taxon>Ascomycota</taxon>
        <taxon>Pezizomycotina</taxon>
        <taxon>Sordariomycetes</taxon>
        <taxon>Sordariomycetidae</taxon>
        <taxon>Sordariales</taxon>
        <taxon>Diplogelasinosporaceae</taxon>
        <taxon>Diplogelasinospora</taxon>
    </lineage>
</organism>
<evidence type="ECO:0000256" key="4">
    <source>
        <dbReference type="ARBA" id="ARBA00022692"/>
    </source>
</evidence>
<comment type="caution">
    <text evidence="10">The sequence shown here is derived from an EMBL/GenBank/DDBJ whole genome shotgun (WGS) entry which is preliminary data.</text>
</comment>
<evidence type="ECO:0000256" key="3">
    <source>
        <dbReference type="ARBA" id="ARBA00022448"/>
    </source>
</evidence>
<dbReference type="PANTHER" id="PTHR31806:SF1">
    <property type="entry name" value="PURINE-CYTOSINE PERMEASE FCY2-RELATED"/>
    <property type="match status" value="1"/>
</dbReference>
<feature type="transmembrane region" description="Helical" evidence="9">
    <location>
        <begin position="303"/>
        <end position="325"/>
    </location>
</feature>
<evidence type="ECO:0000256" key="8">
    <source>
        <dbReference type="SAM" id="MobiDB-lite"/>
    </source>
</evidence>
<proteinExistence type="inferred from homology"/>
<evidence type="ECO:0000256" key="2">
    <source>
        <dbReference type="ARBA" id="ARBA00008974"/>
    </source>
</evidence>
<feature type="transmembrane region" description="Helical" evidence="9">
    <location>
        <begin position="166"/>
        <end position="188"/>
    </location>
</feature>
<feature type="transmembrane region" description="Helical" evidence="9">
    <location>
        <begin position="500"/>
        <end position="516"/>
    </location>
</feature>
<protein>
    <submittedName>
        <fullName evidence="10">Permease for cytosine/purines, uracil, thiamine, allantoin-domain-containing protein</fullName>
    </submittedName>
</protein>
<dbReference type="GO" id="GO:0022857">
    <property type="term" value="F:transmembrane transporter activity"/>
    <property type="evidence" value="ECO:0007669"/>
    <property type="project" value="InterPro"/>
</dbReference>
<dbReference type="PIRSF" id="PIRSF002744">
    <property type="entry name" value="Pur-cyt_permease"/>
    <property type="match status" value="1"/>
</dbReference>
<feature type="transmembrane region" description="Helical" evidence="9">
    <location>
        <begin position="122"/>
        <end position="145"/>
    </location>
</feature>
<accession>A0AAN6MZU4</accession>
<comment type="similarity">
    <text evidence="2 7">Belongs to the purine-cytosine permease (2.A.39) family.</text>
</comment>
<dbReference type="Proteomes" id="UP001303473">
    <property type="component" value="Unassembled WGS sequence"/>
</dbReference>
<dbReference type="AlphaFoldDB" id="A0AAN6MZU4"/>
<name>A0AAN6MZU4_9PEZI</name>
<evidence type="ECO:0000256" key="1">
    <source>
        <dbReference type="ARBA" id="ARBA00004141"/>
    </source>
</evidence>